<feature type="transmembrane region" description="Helical" evidence="8">
    <location>
        <begin position="90"/>
        <end position="113"/>
    </location>
</feature>
<protein>
    <submittedName>
        <fullName evidence="9">AEC family transporter</fullName>
    </submittedName>
</protein>
<dbReference type="Gene3D" id="1.20.1530.20">
    <property type="match status" value="1"/>
</dbReference>
<dbReference type="RefSeq" id="WP_194367913.1">
    <property type="nucleotide sequence ID" value="NZ_CP054493.1"/>
</dbReference>
<keyword evidence="4" id="KW-1003">Cell membrane</keyword>
<reference evidence="9 10" key="1">
    <citation type="submission" date="2020-05" db="EMBL/GenBank/DDBJ databases">
        <title>Sulfurimonas marisnigri, sp. nov., and Sulfurimonas baltica, sp. nov., manganese oxide reducing chemolithoautotrophs of the class Epsilonproteobacteria isolated from the pelagic redoxclines of the Black and Baltic Seas and emended description of the genus Sulfurimonas.</title>
        <authorList>
            <person name="Henkel J.V."/>
            <person name="Laudan C."/>
            <person name="Werner J."/>
            <person name="Neu T."/>
            <person name="Plewe S."/>
            <person name="Sproer C."/>
            <person name="Bunk B."/>
            <person name="Schulz-Vogt H.N."/>
        </authorList>
    </citation>
    <scope>NUCLEOTIDE SEQUENCE [LARGE SCALE GENOMIC DNA]</scope>
    <source>
        <strain evidence="9 10">SoZ1</strain>
    </source>
</reference>
<evidence type="ECO:0000256" key="6">
    <source>
        <dbReference type="ARBA" id="ARBA00022989"/>
    </source>
</evidence>
<dbReference type="KEGG" id="smas:HUE87_06985"/>
<feature type="transmembrane region" description="Helical" evidence="8">
    <location>
        <begin position="218"/>
        <end position="242"/>
    </location>
</feature>
<evidence type="ECO:0000256" key="7">
    <source>
        <dbReference type="ARBA" id="ARBA00023136"/>
    </source>
</evidence>
<keyword evidence="3" id="KW-0813">Transport</keyword>
<dbReference type="Proteomes" id="UP000593836">
    <property type="component" value="Chromosome"/>
</dbReference>
<evidence type="ECO:0000256" key="3">
    <source>
        <dbReference type="ARBA" id="ARBA00022448"/>
    </source>
</evidence>
<feature type="transmembrane region" description="Helical" evidence="8">
    <location>
        <begin position="6"/>
        <end position="22"/>
    </location>
</feature>
<name>A0A7S7M2G0_9BACT</name>
<keyword evidence="7 8" id="KW-0472">Membrane</keyword>
<dbReference type="AlphaFoldDB" id="A0A7S7M2G0"/>
<dbReference type="PANTHER" id="PTHR36838:SF1">
    <property type="entry name" value="SLR1864 PROTEIN"/>
    <property type="match status" value="1"/>
</dbReference>
<dbReference type="InterPro" id="IPR038770">
    <property type="entry name" value="Na+/solute_symporter_sf"/>
</dbReference>
<organism evidence="9 10">
    <name type="scientific">Candidatus Sulfurimonas marisnigri</name>
    <dbReference type="NCBI Taxonomy" id="2740405"/>
    <lineage>
        <taxon>Bacteria</taxon>
        <taxon>Pseudomonadati</taxon>
        <taxon>Campylobacterota</taxon>
        <taxon>Epsilonproteobacteria</taxon>
        <taxon>Campylobacterales</taxon>
        <taxon>Sulfurimonadaceae</taxon>
        <taxon>Sulfurimonas</taxon>
    </lineage>
</organism>
<dbReference type="PANTHER" id="PTHR36838">
    <property type="entry name" value="AUXIN EFFLUX CARRIER FAMILY PROTEIN"/>
    <property type="match status" value="1"/>
</dbReference>
<dbReference type="Pfam" id="PF03547">
    <property type="entry name" value="Mem_trans"/>
    <property type="match status" value="1"/>
</dbReference>
<feature type="transmembrane region" description="Helical" evidence="8">
    <location>
        <begin position="57"/>
        <end position="78"/>
    </location>
</feature>
<evidence type="ECO:0000313" key="10">
    <source>
        <dbReference type="Proteomes" id="UP000593836"/>
    </source>
</evidence>
<dbReference type="GO" id="GO:0005886">
    <property type="term" value="C:plasma membrane"/>
    <property type="evidence" value="ECO:0007669"/>
    <property type="project" value="UniProtKB-SubCell"/>
</dbReference>
<comment type="similarity">
    <text evidence="2">Belongs to the auxin efflux carrier (TC 2.A.69) family.</text>
</comment>
<evidence type="ECO:0000256" key="8">
    <source>
        <dbReference type="SAM" id="Phobius"/>
    </source>
</evidence>
<feature type="transmembrane region" description="Helical" evidence="8">
    <location>
        <begin position="182"/>
        <end position="206"/>
    </location>
</feature>
<keyword evidence="5 8" id="KW-0812">Transmembrane</keyword>
<dbReference type="InterPro" id="IPR004776">
    <property type="entry name" value="Mem_transp_PIN-like"/>
</dbReference>
<dbReference type="EMBL" id="CP054493">
    <property type="protein sequence ID" value="QOY55876.1"/>
    <property type="molecule type" value="Genomic_DNA"/>
</dbReference>
<keyword evidence="10" id="KW-1185">Reference proteome</keyword>
<comment type="subcellular location">
    <subcellularLocation>
        <location evidence="1">Cell membrane</location>
        <topology evidence="1">Multi-pass membrane protein</topology>
    </subcellularLocation>
</comment>
<proteinExistence type="inferred from homology"/>
<accession>A0A7S7M2G0</accession>
<evidence type="ECO:0000256" key="5">
    <source>
        <dbReference type="ARBA" id="ARBA00022692"/>
    </source>
</evidence>
<evidence type="ECO:0000313" key="9">
    <source>
        <dbReference type="EMBL" id="QOY55876.1"/>
    </source>
</evidence>
<feature type="transmembrane region" description="Helical" evidence="8">
    <location>
        <begin position="34"/>
        <end position="51"/>
    </location>
</feature>
<gene>
    <name evidence="9" type="ORF">HUE87_06985</name>
</gene>
<dbReference type="GO" id="GO:0055085">
    <property type="term" value="P:transmembrane transport"/>
    <property type="evidence" value="ECO:0007669"/>
    <property type="project" value="InterPro"/>
</dbReference>
<evidence type="ECO:0000256" key="2">
    <source>
        <dbReference type="ARBA" id="ARBA00010145"/>
    </source>
</evidence>
<feature type="transmembrane region" description="Helical" evidence="8">
    <location>
        <begin position="155"/>
        <end position="176"/>
    </location>
</feature>
<evidence type="ECO:0000256" key="1">
    <source>
        <dbReference type="ARBA" id="ARBA00004651"/>
    </source>
</evidence>
<feature type="transmembrane region" description="Helical" evidence="8">
    <location>
        <begin position="119"/>
        <end position="143"/>
    </location>
</feature>
<keyword evidence="6 8" id="KW-1133">Transmembrane helix</keyword>
<evidence type="ECO:0000256" key="4">
    <source>
        <dbReference type="ARBA" id="ARBA00022475"/>
    </source>
</evidence>
<feature type="transmembrane region" description="Helical" evidence="8">
    <location>
        <begin position="279"/>
        <end position="298"/>
    </location>
</feature>
<sequence length="299" mass="32558">MENFALILVSIIIGYFINKLKIFPKETPIILNQFVLYISLPAMILLQIPKLTFSIEVIIPVVVAWIVISVSAIIILFTSKMLNFSKEITGALLLVAVLGNTSFVGIPIINAYLGESALAYVLIYDQLGSFIILSTYGTFIASYYSITSELNIKIILIKILTFPAFIALVIALFFIGTTFHPVVTSVLSSLAVTIVPIALVAVGLQLRFRLPYEDIKPFSVALITKLIIAPLIAYLVCYIFSWDNQASLVSIMESGMGPMITAGVIASMAGLAPRLSSAIVGYGILISFFTTAILFKLIT</sequence>